<dbReference type="Pfam" id="PF24684">
    <property type="entry name" value="Vgb_lyase"/>
    <property type="match status" value="1"/>
</dbReference>
<dbReference type="Proteomes" id="UP001500212">
    <property type="component" value="Unassembled WGS sequence"/>
</dbReference>
<dbReference type="SUPFAM" id="SSF63829">
    <property type="entry name" value="Calcium-dependent phosphotriesterase"/>
    <property type="match status" value="1"/>
</dbReference>
<evidence type="ECO:0000313" key="2">
    <source>
        <dbReference type="EMBL" id="GAA4600636.1"/>
    </source>
</evidence>
<keyword evidence="3" id="KW-1185">Reference proteome</keyword>
<proteinExistence type="predicted"/>
<feature type="signal peptide" evidence="1">
    <location>
        <begin position="1"/>
        <end position="43"/>
    </location>
</feature>
<protein>
    <recommendedName>
        <fullName evidence="4">Virginiamycin B lyase</fullName>
    </recommendedName>
</protein>
<evidence type="ECO:0008006" key="4">
    <source>
        <dbReference type="Google" id="ProtNLM"/>
    </source>
</evidence>
<dbReference type="InterPro" id="IPR051344">
    <property type="entry name" value="Vgb"/>
</dbReference>
<dbReference type="RefSeq" id="WP_345346216.1">
    <property type="nucleotide sequence ID" value="NZ_BAABHJ010000001.1"/>
</dbReference>
<accession>A0ABP8TBX3</accession>
<evidence type="ECO:0000313" key="3">
    <source>
        <dbReference type="Proteomes" id="UP001500212"/>
    </source>
</evidence>
<name>A0ABP8TBX3_9ACTN</name>
<dbReference type="EMBL" id="BAABHJ010000001">
    <property type="protein sequence ID" value="GAA4600636.1"/>
    <property type="molecule type" value="Genomic_DNA"/>
</dbReference>
<dbReference type="PANTHER" id="PTHR40274:SF3">
    <property type="entry name" value="VIRGINIAMYCIN B LYASE"/>
    <property type="match status" value="1"/>
</dbReference>
<keyword evidence="1" id="KW-0732">Signal</keyword>
<organism evidence="2 3">
    <name type="scientific">Actinoallomurus liliacearum</name>
    <dbReference type="NCBI Taxonomy" id="1080073"/>
    <lineage>
        <taxon>Bacteria</taxon>
        <taxon>Bacillati</taxon>
        <taxon>Actinomycetota</taxon>
        <taxon>Actinomycetes</taxon>
        <taxon>Streptosporangiales</taxon>
        <taxon>Thermomonosporaceae</taxon>
        <taxon>Actinoallomurus</taxon>
    </lineage>
</organism>
<dbReference type="Gene3D" id="2.130.10.10">
    <property type="entry name" value="YVTN repeat-like/Quinoprotein amine dehydrogenase"/>
    <property type="match status" value="2"/>
</dbReference>
<dbReference type="InterPro" id="IPR015943">
    <property type="entry name" value="WD40/YVTN_repeat-like_dom_sf"/>
</dbReference>
<evidence type="ECO:0000256" key="1">
    <source>
        <dbReference type="SAM" id="SignalP"/>
    </source>
</evidence>
<dbReference type="PANTHER" id="PTHR40274">
    <property type="entry name" value="VIRGINIAMYCIN B LYASE"/>
    <property type="match status" value="1"/>
</dbReference>
<sequence>MPPAATRSPRGRRERAPRATHRLIGRLCAAVITSAAAVVPATAARAAVPHVVEYGPLPTGPLSGACEVEFDGNGRLWVEQYLAGQFTRFDPATGHFEEFRTPMPLSVPGGEEIGQDNAIWSTEVTGNSLLRIDPDTGAMQEIPLPWAGALNTSGLELPLHTGLGLANDITKGADGAMWFTLGGLNSVGRIDMATHQMTKYPLPTATGAQQALFGIIKPGPGRTMVTDLPLENKVFSINVDTKAVTEYTMPTPGSFPLGVTTGPDGAIWVTEELAMKLARIDPETGRIQEFPLFGLGGLLSSLFDGGGIGNPLPIPGPIVTGSDGRLYFSLNFAGSVGLGNKMGSFDPVTHQAESYATPSSLSSPCDINNEQPGSIWFAELTANKVGRLVFD</sequence>
<reference evidence="3" key="1">
    <citation type="journal article" date="2019" name="Int. J. Syst. Evol. Microbiol.">
        <title>The Global Catalogue of Microorganisms (GCM) 10K type strain sequencing project: providing services to taxonomists for standard genome sequencing and annotation.</title>
        <authorList>
            <consortium name="The Broad Institute Genomics Platform"/>
            <consortium name="The Broad Institute Genome Sequencing Center for Infectious Disease"/>
            <person name="Wu L."/>
            <person name="Ma J."/>
        </authorList>
    </citation>
    <scope>NUCLEOTIDE SEQUENCE [LARGE SCALE GENOMIC DNA]</scope>
    <source>
        <strain evidence="3">JCM 17938</strain>
    </source>
</reference>
<gene>
    <name evidence="2" type="ORF">GCM10023195_00550</name>
</gene>
<feature type="chain" id="PRO_5046578354" description="Virginiamycin B lyase" evidence="1">
    <location>
        <begin position="44"/>
        <end position="391"/>
    </location>
</feature>
<comment type="caution">
    <text evidence="2">The sequence shown here is derived from an EMBL/GenBank/DDBJ whole genome shotgun (WGS) entry which is preliminary data.</text>
</comment>